<dbReference type="Proteomes" id="UP001500839">
    <property type="component" value="Unassembled WGS sequence"/>
</dbReference>
<dbReference type="PANTHER" id="PTHR19136">
    <property type="entry name" value="MOLYBDENUM COFACTOR GUANYLYLTRANSFERASE"/>
    <property type="match status" value="1"/>
</dbReference>
<protein>
    <submittedName>
        <fullName evidence="9">Molybdenum cofactor guanylyltransferase</fullName>
    </submittedName>
</protein>
<sequence length="181" mass="18562">MGRDKATMAWGGRTMLDIVVAALGTRLPQVFVVAAHGQRFPAPVGAEVVVDAVPDQGPLRGLEAGLRAGRAAGYPWAFVAATDMPLLTADVVGRLLDGAASGAPDAVIAVAGGRDHPLAGVYRTGLAEGIDAVVRSGERSVRGFLESVTVRRVVLHGADARAVFNVNTPADARAARGHGIV</sequence>
<name>A0ABP9CXH3_9ACTN</name>
<comment type="caution">
    <text evidence="9">The sequence shown here is derived from an EMBL/GenBank/DDBJ whole genome shotgun (WGS) entry which is preliminary data.</text>
</comment>
<keyword evidence="10" id="KW-1185">Reference proteome</keyword>
<dbReference type="SUPFAM" id="SSF53448">
    <property type="entry name" value="Nucleotide-diphospho-sugar transferases"/>
    <property type="match status" value="1"/>
</dbReference>
<evidence type="ECO:0000313" key="9">
    <source>
        <dbReference type="EMBL" id="GAA4818711.1"/>
    </source>
</evidence>
<keyword evidence="4" id="KW-0547">Nucleotide-binding</keyword>
<dbReference type="InterPro" id="IPR013482">
    <property type="entry name" value="Molybde_CF_guanTrfase"/>
</dbReference>
<dbReference type="InterPro" id="IPR025877">
    <property type="entry name" value="MobA-like_NTP_Trfase"/>
</dbReference>
<keyword evidence="1" id="KW-0963">Cytoplasm</keyword>
<evidence type="ECO:0000256" key="7">
    <source>
        <dbReference type="ARBA" id="ARBA00023150"/>
    </source>
</evidence>
<dbReference type="EMBL" id="BAABKQ010000001">
    <property type="protein sequence ID" value="GAA4818711.1"/>
    <property type="molecule type" value="Genomic_DNA"/>
</dbReference>
<accession>A0ABP9CXH3</accession>
<organism evidence="9 10">
    <name type="scientific">Tomitella cavernea</name>
    <dbReference type="NCBI Taxonomy" id="1387982"/>
    <lineage>
        <taxon>Bacteria</taxon>
        <taxon>Bacillati</taxon>
        <taxon>Actinomycetota</taxon>
        <taxon>Actinomycetes</taxon>
        <taxon>Mycobacteriales</taxon>
        <taxon>Tomitella</taxon>
    </lineage>
</organism>
<evidence type="ECO:0000259" key="8">
    <source>
        <dbReference type="Pfam" id="PF12804"/>
    </source>
</evidence>
<dbReference type="InterPro" id="IPR029044">
    <property type="entry name" value="Nucleotide-diphossugar_trans"/>
</dbReference>
<keyword evidence="6" id="KW-0342">GTP-binding</keyword>
<evidence type="ECO:0000256" key="1">
    <source>
        <dbReference type="ARBA" id="ARBA00022490"/>
    </source>
</evidence>
<evidence type="ECO:0000256" key="4">
    <source>
        <dbReference type="ARBA" id="ARBA00022741"/>
    </source>
</evidence>
<evidence type="ECO:0000256" key="6">
    <source>
        <dbReference type="ARBA" id="ARBA00023134"/>
    </source>
</evidence>
<keyword evidence="9" id="KW-0548">Nucleotidyltransferase</keyword>
<keyword evidence="7" id="KW-0501">Molybdenum cofactor biosynthesis</keyword>
<dbReference type="Gene3D" id="3.90.550.10">
    <property type="entry name" value="Spore Coat Polysaccharide Biosynthesis Protein SpsA, Chain A"/>
    <property type="match status" value="1"/>
</dbReference>
<dbReference type="Pfam" id="PF12804">
    <property type="entry name" value="NTP_transf_3"/>
    <property type="match status" value="1"/>
</dbReference>
<dbReference type="GO" id="GO:0016779">
    <property type="term" value="F:nucleotidyltransferase activity"/>
    <property type="evidence" value="ECO:0007669"/>
    <property type="project" value="UniProtKB-KW"/>
</dbReference>
<dbReference type="PANTHER" id="PTHR19136:SF81">
    <property type="entry name" value="MOLYBDENUM COFACTOR GUANYLYLTRANSFERASE"/>
    <property type="match status" value="1"/>
</dbReference>
<feature type="domain" description="MobA-like NTP transferase" evidence="8">
    <location>
        <begin position="1"/>
        <end position="147"/>
    </location>
</feature>
<reference evidence="10" key="1">
    <citation type="journal article" date="2019" name="Int. J. Syst. Evol. Microbiol.">
        <title>The Global Catalogue of Microorganisms (GCM) 10K type strain sequencing project: providing services to taxonomists for standard genome sequencing and annotation.</title>
        <authorList>
            <consortium name="The Broad Institute Genomics Platform"/>
            <consortium name="The Broad Institute Genome Sequencing Center for Infectious Disease"/>
            <person name="Wu L."/>
            <person name="Ma J."/>
        </authorList>
    </citation>
    <scope>NUCLEOTIDE SEQUENCE [LARGE SCALE GENOMIC DNA]</scope>
    <source>
        <strain evidence="10">JCM 18542</strain>
    </source>
</reference>
<keyword evidence="2" id="KW-0808">Transferase</keyword>
<evidence type="ECO:0000256" key="5">
    <source>
        <dbReference type="ARBA" id="ARBA00022842"/>
    </source>
</evidence>
<proteinExistence type="predicted"/>
<dbReference type="CDD" id="cd02503">
    <property type="entry name" value="MobA"/>
    <property type="match status" value="1"/>
</dbReference>
<keyword evidence="5" id="KW-0460">Magnesium</keyword>
<evidence type="ECO:0000256" key="3">
    <source>
        <dbReference type="ARBA" id="ARBA00022723"/>
    </source>
</evidence>
<evidence type="ECO:0000256" key="2">
    <source>
        <dbReference type="ARBA" id="ARBA00022679"/>
    </source>
</evidence>
<gene>
    <name evidence="9" type="ORF">GCM10023353_27490</name>
</gene>
<keyword evidence="3" id="KW-0479">Metal-binding</keyword>
<evidence type="ECO:0000313" key="10">
    <source>
        <dbReference type="Proteomes" id="UP001500839"/>
    </source>
</evidence>